<name>K0K8M3_SACES</name>
<feature type="region of interest" description="Disordered" evidence="1">
    <location>
        <begin position="173"/>
        <end position="196"/>
    </location>
</feature>
<protein>
    <submittedName>
        <fullName evidence="2">Uncharacterized protein</fullName>
    </submittedName>
</protein>
<dbReference type="PATRIC" id="fig|1179773.3.peg.5955"/>
<dbReference type="Proteomes" id="UP000006281">
    <property type="component" value="Chromosome"/>
</dbReference>
<evidence type="ECO:0000313" key="2">
    <source>
        <dbReference type="EMBL" id="CCH33174.1"/>
    </source>
</evidence>
<sequence length="336" mass="36056">MRRHRVEGLFVLGCSAGTDGTLAVLGERPDGDAFDLVLAWCGPDGTHVDRLDYAPMDGWPEHRPTLLAHPAGGHVVLPEPGRAFRHTGPGQWHELPVTGVEALASVTPAPRLHGGSAVSDTAEWDVVLAHGVLVQELRYTARFAIDSATGTASWHAPWTPDPADFPADRFGFGDPADPSDPTFEDGAADGFEEDDEPRAVSVTATLRRGGTTYLVSEGSDLGSVNGYGADFFTCAEVRDGRLGARPHEQSGWKRRPGKHGLRGRFTSDGTHLVLTPVFRTGEWKGRQRLLALPDGVLVEPTLPRGLTKATVLDRNGGVWWLRVGEEFLGLDGGIVG</sequence>
<dbReference type="HOGENOM" id="CLU_826072_0_0_11"/>
<dbReference type="AlphaFoldDB" id="K0K8M3"/>
<dbReference type="EMBL" id="HE804045">
    <property type="protein sequence ID" value="CCH33174.1"/>
    <property type="molecule type" value="Genomic_DNA"/>
</dbReference>
<dbReference type="BioCyc" id="SESP1179773:BN6_RS28465-MONOMER"/>
<evidence type="ECO:0000256" key="1">
    <source>
        <dbReference type="SAM" id="MobiDB-lite"/>
    </source>
</evidence>
<gene>
    <name evidence="2" type="ordered locus">BN6_59180</name>
</gene>
<dbReference type="STRING" id="1179773.BN6_59180"/>
<feature type="compositionally biased region" description="Acidic residues" evidence="1">
    <location>
        <begin position="182"/>
        <end position="196"/>
    </location>
</feature>
<accession>K0K8M3</accession>
<organism evidence="2 3">
    <name type="scientific">Saccharothrix espanaensis (strain ATCC 51144 / DSM 44229 / JCM 9112 / NBRC 15066 / NRRL 15764)</name>
    <dbReference type="NCBI Taxonomy" id="1179773"/>
    <lineage>
        <taxon>Bacteria</taxon>
        <taxon>Bacillati</taxon>
        <taxon>Actinomycetota</taxon>
        <taxon>Actinomycetes</taxon>
        <taxon>Pseudonocardiales</taxon>
        <taxon>Pseudonocardiaceae</taxon>
        <taxon>Saccharothrix</taxon>
    </lineage>
</organism>
<proteinExistence type="predicted"/>
<dbReference type="RefSeq" id="WP_015103285.1">
    <property type="nucleotide sequence ID" value="NC_019673.1"/>
</dbReference>
<dbReference type="OrthoDB" id="357461at2"/>
<evidence type="ECO:0000313" key="3">
    <source>
        <dbReference type="Proteomes" id="UP000006281"/>
    </source>
</evidence>
<keyword evidence="3" id="KW-1185">Reference proteome</keyword>
<dbReference type="KEGG" id="sesp:BN6_59180"/>
<reference evidence="2 3" key="1">
    <citation type="journal article" date="2012" name="BMC Genomics">
        <title>Complete genome sequence of Saccharothrix espanaensis DSM 44229T and comparison to the other completely sequenced Pseudonocardiaceae.</title>
        <authorList>
            <person name="Strobel T."/>
            <person name="Al-Dilaimi A."/>
            <person name="Blom J."/>
            <person name="Gessner A."/>
            <person name="Kalinowski J."/>
            <person name="Luzhetska M."/>
            <person name="Puhler A."/>
            <person name="Szczepanowski R."/>
            <person name="Bechthold A."/>
            <person name="Ruckert C."/>
        </authorList>
    </citation>
    <scope>NUCLEOTIDE SEQUENCE [LARGE SCALE GENOMIC DNA]</scope>
    <source>
        <strain evidence="3">ATCC 51144 / DSM 44229 / JCM 9112 / NBRC 15066 / NRRL 15764</strain>
    </source>
</reference>
<dbReference type="eggNOG" id="ENOG502ZAIH">
    <property type="taxonomic scope" value="Bacteria"/>
</dbReference>